<reference evidence="1 2" key="1">
    <citation type="submission" date="2020-04" db="EMBL/GenBank/DDBJ databases">
        <title>Perkinsus olseni comparative genomics.</title>
        <authorList>
            <person name="Bogema D.R."/>
        </authorList>
    </citation>
    <scope>NUCLEOTIDE SEQUENCE [LARGE SCALE GENOMIC DNA]</scope>
    <source>
        <strain evidence="1">ATCC PRA-205</strain>
    </source>
</reference>
<sequence>GKRYNVMIELDPHQSIPKALLEKGLDPHATRGAILRGDGIIETYLFPRLSGTRSLLSNPEVKIIWGTWQYKTSQAFGKVQVNYGDAQPVVQVSLQFPNDEVPDDALAFLGIRKKTLLERAARKTGKVFGSIKAAPPRVYGLDPTRKFIGKQTRVLVTIAKSTSITRRQLEAMSKELGLASPRKGLEMEGWLREDGTILSNVFAPTRKNKLYYAKIIKGTWMTKSRRFAWGKVKVQYSKKIAPVMNVQLKFAEDIPNSAFRALELHKKQSLWAKMKSRSGAMEVPRAANRRYR</sequence>
<evidence type="ECO:0000313" key="2">
    <source>
        <dbReference type="Proteomes" id="UP000574390"/>
    </source>
</evidence>
<proteinExistence type="predicted"/>
<dbReference type="Proteomes" id="UP000574390">
    <property type="component" value="Unassembled WGS sequence"/>
</dbReference>
<name>A0A7J6QV91_PEROL</name>
<dbReference type="EMBL" id="JABANM010026910">
    <property type="protein sequence ID" value="KAF4712197.1"/>
    <property type="molecule type" value="Genomic_DNA"/>
</dbReference>
<organism evidence="1 2">
    <name type="scientific">Perkinsus olseni</name>
    <name type="common">Perkinsus atlanticus</name>
    <dbReference type="NCBI Taxonomy" id="32597"/>
    <lineage>
        <taxon>Eukaryota</taxon>
        <taxon>Sar</taxon>
        <taxon>Alveolata</taxon>
        <taxon>Perkinsozoa</taxon>
        <taxon>Perkinsea</taxon>
        <taxon>Perkinsida</taxon>
        <taxon>Perkinsidae</taxon>
        <taxon>Perkinsus</taxon>
    </lineage>
</organism>
<evidence type="ECO:0000313" key="1">
    <source>
        <dbReference type="EMBL" id="KAF4712197.1"/>
    </source>
</evidence>
<comment type="caution">
    <text evidence="1">The sequence shown here is derived from an EMBL/GenBank/DDBJ whole genome shotgun (WGS) entry which is preliminary data.</text>
</comment>
<protein>
    <submittedName>
        <fullName evidence="1">Uncharacterized protein</fullName>
    </submittedName>
</protein>
<feature type="non-terminal residue" evidence="1">
    <location>
        <position position="1"/>
    </location>
</feature>
<gene>
    <name evidence="1" type="ORF">FOZ62_012403</name>
</gene>
<accession>A0A7J6QV91</accession>
<dbReference type="AlphaFoldDB" id="A0A7J6QV91"/>